<dbReference type="InterPro" id="IPR029058">
    <property type="entry name" value="AB_hydrolase_fold"/>
</dbReference>
<dbReference type="PANTHER" id="PTHR48081:SF8">
    <property type="entry name" value="ALPHA_BETA HYDROLASE FOLD-3 DOMAIN-CONTAINING PROTEIN-RELATED"/>
    <property type="match status" value="1"/>
</dbReference>
<evidence type="ECO:0000313" key="3">
    <source>
        <dbReference type="EMBL" id="THU91910.1"/>
    </source>
</evidence>
<dbReference type="InterPro" id="IPR050300">
    <property type="entry name" value="GDXG_lipolytic_enzyme"/>
</dbReference>
<dbReference type="GO" id="GO:0016787">
    <property type="term" value="F:hydrolase activity"/>
    <property type="evidence" value="ECO:0007669"/>
    <property type="project" value="UniProtKB-KW"/>
</dbReference>
<dbReference type="InterPro" id="IPR013094">
    <property type="entry name" value="AB_hydrolase_3"/>
</dbReference>
<evidence type="ECO:0000313" key="4">
    <source>
        <dbReference type="Proteomes" id="UP000297245"/>
    </source>
</evidence>
<dbReference type="EMBL" id="ML179294">
    <property type="protein sequence ID" value="THU91910.1"/>
    <property type="molecule type" value="Genomic_DNA"/>
</dbReference>
<keyword evidence="1 3" id="KW-0378">Hydrolase</keyword>
<proteinExistence type="predicted"/>
<dbReference type="Gene3D" id="3.40.50.1820">
    <property type="entry name" value="alpha/beta hydrolase"/>
    <property type="match status" value="1"/>
</dbReference>
<dbReference type="OrthoDB" id="408631at2759"/>
<protein>
    <submittedName>
        <fullName evidence="3">Alpha/beta-hydrolase</fullName>
    </submittedName>
</protein>
<dbReference type="Pfam" id="PF07859">
    <property type="entry name" value="Abhydrolase_3"/>
    <property type="match status" value="1"/>
</dbReference>
<evidence type="ECO:0000256" key="1">
    <source>
        <dbReference type="ARBA" id="ARBA00022801"/>
    </source>
</evidence>
<accession>A0A4S8LRQ9</accession>
<reference evidence="3 4" key="1">
    <citation type="journal article" date="2019" name="Nat. Ecol. Evol.">
        <title>Megaphylogeny resolves global patterns of mushroom evolution.</title>
        <authorList>
            <person name="Varga T."/>
            <person name="Krizsan K."/>
            <person name="Foldi C."/>
            <person name="Dima B."/>
            <person name="Sanchez-Garcia M."/>
            <person name="Sanchez-Ramirez S."/>
            <person name="Szollosi G.J."/>
            <person name="Szarkandi J.G."/>
            <person name="Papp V."/>
            <person name="Albert L."/>
            <person name="Andreopoulos W."/>
            <person name="Angelini C."/>
            <person name="Antonin V."/>
            <person name="Barry K.W."/>
            <person name="Bougher N.L."/>
            <person name="Buchanan P."/>
            <person name="Buyck B."/>
            <person name="Bense V."/>
            <person name="Catcheside P."/>
            <person name="Chovatia M."/>
            <person name="Cooper J."/>
            <person name="Damon W."/>
            <person name="Desjardin D."/>
            <person name="Finy P."/>
            <person name="Geml J."/>
            <person name="Haridas S."/>
            <person name="Hughes K."/>
            <person name="Justo A."/>
            <person name="Karasinski D."/>
            <person name="Kautmanova I."/>
            <person name="Kiss B."/>
            <person name="Kocsube S."/>
            <person name="Kotiranta H."/>
            <person name="LaButti K.M."/>
            <person name="Lechner B.E."/>
            <person name="Liimatainen K."/>
            <person name="Lipzen A."/>
            <person name="Lukacs Z."/>
            <person name="Mihaltcheva S."/>
            <person name="Morgado L.N."/>
            <person name="Niskanen T."/>
            <person name="Noordeloos M.E."/>
            <person name="Ohm R.A."/>
            <person name="Ortiz-Santana B."/>
            <person name="Ovrebo C."/>
            <person name="Racz N."/>
            <person name="Riley R."/>
            <person name="Savchenko A."/>
            <person name="Shiryaev A."/>
            <person name="Soop K."/>
            <person name="Spirin V."/>
            <person name="Szebenyi C."/>
            <person name="Tomsovsky M."/>
            <person name="Tulloss R.E."/>
            <person name="Uehling J."/>
            <person name="Grigoriev I.V."/>
            <person name="Vagvolgyi C."/>
            <person name="Papp T."/>
            <person name="Martin F.M."/>
            <person name="Miettinen O."/>
            <person name="Hibbett D.S."/>
            <person name="Nagy L.G."/>
        </authorList>
    </citation>
    <scope>NUCLEOTIDE SEQUENCE [LARGE SCALE GENOMIC DNA]</scope>
    <source>
        <strain evidence="3 4">CBS 962.96</strain>
    </source>
</reference>
<keyword evidence="4" id="KW-1185">Reference proteome</keyword>
<organism evidence="3 4">
    <name type="scientific">Dendrothele bispora (strain CBS 962.96)</name>
    <dbReference type="NCBI Taxonomy" id="1314807"/>
    <lineage>
        <taxon>Eukaryota</taxon>
        <taxon>Fungi</taxon>
        <taxon>Dikarya</taxon>
        <taxon>Basidiomycota</taxon>
        <taxon>Agaricomycotina</taxon>
        <taxon>Agaricomycetes</taxon>
        <taxon>Agaricomycetidae</taxon>
        <taxon>Agaricales</taxon>
        <taxon>Agaricales incertae sedis</taxon>
        <taxon>Dendrothele</taxon>
    </lineage>
</organism>
<dbReference type="SUPFAM" id="SSF53474">
    <property type="entry name" value="alpha/beta-Hydrolases"/>
    <property type="match status" value="1"/>
</dbReference>
<dbReference type="Proteomes" id="UP000297245">
    <property type="component" value="Unassembled WGS sequence"/>
</dbReference>
<feature type="domain" description="Alpha/beta hydrolase fold-3" evidence="2">
    <location>
        <begin position="74"/>
        <end position="306"/>
    </location>
</feature>
<gene>
    <name evidence="3" type="ORF">K435DRAFT_726714</name>
</gene>
<dbReference type="AlphaFoldDB" id="A0A4S8LRQ9"/>
<name>A0A4S8LRQ9_DENBC</name>
<evidence type="ECO:0000259" key="2">
    <source>
        <dbReference type="Pfam" id="PF07859"/>
    </source>
</evidence>
<sequence>MPRPRWTLQAEAVMWRNLMDIGMRLHCMASPSAPTPTFTQYIPSTISSGKGSIPLHFYVPEGYASGEKRLFPVVINFHGGGFTIGRATDDARWARAVVEYTDAVVVCVDYRLAPEHPFPIAIEDGVDATLYLIEHSEELRIDPHRIAYSGFSAGGNMSFSVPIRLEEEYSKRGITEKKRTDEGDSGPKQGTVVAIAAWYPSIDYSRSREERRKTNVRSDKELPKFFTNLFDASYLYPVKDVDVRSPWLSPGIAPDHMIRQLPKNIVIYACEWDALCAETEAFHKRLVDDFGKQVIFKKVMGACHAFDKTPNPFNWDPKIETMYRDACREMRTVFYGSTADEAVEEARIQGKEGPQGSMSPRIELTRLPHSNESLARVVQK</sequence>
<dbReference type="PANTHER" id="PTHR48081">
    <property type="entry name" value="AB HYDROLASE SUPERFAMILY PROTEIN C4A8.06C"/>
    <property type="match status" value="1"/>
</dbReference>